<gene>
    <name evidence="1" type="ORF">G3O07_04960</name>
</gene>
<dbReference type="Proteomes" id="UP000471751">
    <property type="component" value="Unassembled WGS sequence"/>
</dbReference>
<keyword evidence="2" id="KW-1185">Reference proteome</keyword>
<sequence length="154" mass="16389">MSTQRGMVLLLSLLLTMLLGLLGLSSLHSALLQERMSGNLLVSLQLLEQAETTLRHAEAQLQAGLELAPCRYCQPPPEAGNVQAPGIYRGAEGIRGWFGRLGLGPVSDSTTRAQRPCSPDACGRAGHAVSHHRRCPPGRRSYSAGKHLCLNAGG</sequence>
<accession>A0A6I5RM78</accession>
<evidence type="ECO:0000313" key="1">
    <source>
        <dbReference type="EMBL" id="NES09214.1"/>
    </source>
</evidence>
<comment type="caution">
    <text evidence="1">The sequence shown here is derived from an EMBL/GenBank/DDBJ whole genome shotgun (WGS) entry which is preliminary data.</text>
</comment>
<evidence type="ECO:0000313" key="2">
    <source>
        <dbReference type="Proteomes" id="UP000471751"/>
    </source>
</evidence>
<evidence type="ECO:0008006" key="3">
    <source>
        <dbReference type="Google" id="ProtNLM"/>
    </source>
</evidence>
<dbReference type="EMBL" id="JAAHBT010000043">
    <property type="protein sequence ID" value="NES09214.1"/>
    <property type="molecule type" value="Genomic_DNA"/>
</dbReference>
<proteinExistence type="predicted"/>
<dbReference type="AlphaFoldDB" id="A0A6I5RM78"/>
<reference evidence="1 2" key="1">
    <citation type="submission" date="2020-02" db="EMBL/GenBank/DDBJ databases">
        <title>Broccoli isolated Pseudomonas sp.</title>
        <authorList>
            <person name="Fujikawa T."/>
            <person name="Sawada H."/>
        </authorList>
    </citation>
    <scope>NUCLEOTIDE SEQUENCE [LARGE SCALE GENOMIC DNA]</scope>
    <source>
        <strain evidence="1 2">JCM 32154</strain>
    </source>
</reference>
<organism evidence="1 2">
    <name type="scientific">Pseudomonas laurentiana</name>
    <dbReference type="NCBI Taxonomy" id="2364649"/>
    <lineage>
        <taxon>Bacteria</taxon>
        <taxon>Pseudomonadati</taxon>
        <taxon>Pseudomonadota</taxon>
        <taxon>Gammaproteobacteria</taxon>
        <taxon>Pseudomonadales</taxon>
        <taxon>Pseudomonadaceae</taxon>
        <taxon>Pseudomonas</taxon>
    </lineage>
</organism>
<name>A0A6I5RM78_9PSED</name>
<protein>
    <recommendedName>
        <fullName evidence="3">Type 4 fimbrial biogenesis protein PilX N-terminal domain-containing protein</fullName>
    </recommendedName>
</protein>